<dbReference type="PROSITE" id="PS50949">
    <property type="entry name" value="HTH_GNTR"/>
    <property type="match status" value="1"/>
</dbReference>
<feature type="domain" description="HTH gntR-type" evidence="4">
    <location>
        <begin position="19"/>
        <end position="87"/>
    </location>
</feature>
<dbReference type="CDD" id="cd07377">
    <property type="entry name" value="WHTH_GntR"/>
    <property type="match status" value="1"/>
</dbReference>
<evidence type="ECO:0000256" key="1">
    <source>
        <dbReference type="ARBA" id="ARBA00023015"/>
    </source>
</evidence>
<keyword evidence="1" id="KW-0805">Transcription regulation</keyword>
<dbReference type="Pfam" id="PF07729">
    <property type="entry name" value="FCD"/>
    <property type="match status" value="1"/>
</dbReference>
<dbReference type="Gene3D" id="1.20.120.530">
    <property type="entry name" value="GntR ligand-binding domain-like"/>
    <property type="match status" value="1"/>
</dbReference>
<dbReference type="AlphaFoldDB" id="A0A6M8HRH5"/>
<proteinExistence type="predicted"/>
<dbReference type="InterPro" id="IPR036388">
    <property type="entry name" value="WH-like_DNA-bd_sf"/>
</dbReference>
<evidence type="ECO:0000259" key="4">
    <source>
        <dbReference type="PROSITE" id="PS50949"/>
    </source>
</evidence>
<dbReference type="PANTHER" id="PTHR43537:SF5">
    <property type="entry name" value="UXU OPERON TRANSCRIPTIONAL REGULATOR"/>
    <property type="match status" value="1"/>
</dbReference>
<keyword evidence="2" id="KW-0238">DNA-binding</keyword>
<dbReference type="PANTHER" id="PTHR43537">
    <property type="entry name" value="TRANSCRIPTIONAL REGULATOR, GNTR FAMILY"/>
    <property type="match status" value="1"/>
</dbReference>
<name>A0A6M8HRH5_9PROT</name>
<dbReference type="RefSeq" id="WP_171836619.1">
    <property type="nucleotide sequence ID" value="NZ_CP053708.1"/>
</dbReference>
<dbReference type="Proteomes" id="UP000500767">
    <property type="component" value="Chromosome"/>
</dbReference>
<dbReference type="SMART" id="SM00345">
    <property type="entry name" value="HTH_GNTR"/>
    <property type="match status" value="1"/>
</dbReference>
<dbReference type="GO" id="GO:0003700">
    <property type="term" value="F:DNA-binding transcription factor activity"/>
    <property type="evidence" value="ECO:0007669"/>
    <property type="project" value="InterPro"/>
</dbReference>
<dbReference type="KEGG" id="lck:HN018_13375"/>
<evidence type="ECO:0000313" key="5">
    <source>
        <dbReference type="EMBL" id="QKE90896.1"/>
    </source>
</evidence>
<gene>
    <name evidence="5" type="ORF">HN018_13375</name>
</gene>
<evidence type="ECO:0000256" key="3">
    <source>
        <dbReference type="ARBA" id="ARBA00023163"/>
    </source>
</evidence>
<dbReference type="InterPro" id="IPR036390">
    <property type="entry name" value="WH_DNA-bd_sf"/>
</dbReference>
<evidence type="ECO:0000256" key="2">
    <source>
        <dbReference type="ARBA" id="ARBA00023125"/>
    </source>
</evidence>
<dbReference type="SMART" id="SM00895">
    <property type="entry name" value="FCD"/>
    <property type="match status" value="1"/>
</dbReference>
<dbReference type="PRINTS" id="PR00035">
    <property type="entry name" value="HTHGNTR"/>
</dbReference>
<dbReference type="InterPro" id="IPR000524">
    <property type="entry name" value="Tscrpt_reg_HTH_GntR"/>
</dbReference>
<dbReference type="EMBL" id="CP053708">
    <property type="protein sequence ID" value="QKE90896.1"/>
    <property type="molecule type" value="Genomic_DNA"/>
</dbReference>
<reference evidence="5 6" key="1">
    <citation type="journal article" date="2014" name="World J. Microbiol. Biotechnol.">
        <title>Biodiversity and physiological characteristics of Antarctic and Arctic lichens-associated bacteria.</title>
        <authorList>
            <person name="Lee Y.M."/>
            <person name="Kim E.H."/>
            <person name="Lee H.K."/>
            <person name="Hong S.G."/>
        </authorList>
    </citation>
    <scope>NUCLEOTIDE SEQUENCE [LARGE SCALE GENOMIC DNA]</scope>
    <source>
        <strain evidence="5 6">PAMC 26569</strain>
    </source>
</reference>
<keyword evidence="6" id="KW-1185">Reference proteome</keyword>
<accession>A0A6M8HRH5</accession>
<dbReference type="InterPro" id="IPR011711">
    <property type="entry name" value="GntR_C"/>
</dbReference>
<dbReference type="SUPFAM" id="SSF48008">
    <property type="entry name" value="GntR ligand-binding domain-like"/>
    <property type="match status" value="1"/>
</dbReference>
<dbReference type="GO" id="GO:0003677">
    <property type="term" value="F:DNA binding"/>
    <property type="evidence" value="ECO:0007669"/>
    <property type="project" value="UniProtKB-KW"/>
</dbReference>
<dbReference type="SUPFAM" id="SSF46785">
    <property type="entry name" value="Winged helix' DNA-binding domain"/>
    <property type="match status" value="1"/>
</dbReference>
<keyword evidence="3" id="KW-0804">Transcription</keyword>
<organism evidence="5 6">
    <name type="scientific">Lichenicola cladoniae</name>
    <dbReference type="NCBI Taxonomy" id="1484109"/>
    <lineage>
        <taxon>Bacteria</taxon>
        <taxon>Pseudomonadati</taxon>
        <taxon>Pseudomonadota</taxon>
        <taxon>Alphaproteobacteria</taxon>
        <taxon>Acetobacterales</taxon>
        <taxon>Acetobacteraceae</taxon>
        <taxon>Lichenicola</taxon>
    </lineage>
</organism>
<sequence>MDHSPAGPPEFVLQPGRRQRLGDQLYGQILEQIVSGRLREGERLPSELRICEMFGVSRPVVRAALSRLRADGLVQARQGAGTFVLHRPADRLTRFAEPGQIAQFLRCVEVRLPLEAAAARLAAERRQEADLVRIEAAQAVCRRELDEGSLRVEADLAFHAAVASASGNEMFTDMLHHIQGVLSGFMRLSLNLTRTGSTARAQAVLQEHAHIQYAIVSGDAEGAETAMRFHIGQARRRMTDRNRDL</sequence>
<dbReference type="InterPro" id="IPR008920">
    <property type="entry name" value="TF_FadR/GntR_C"/>
</dbReference>
<protein>
    <submittedName>
        <fullName evidence="5">FadR family transcriptional regulator</fullName>
    </submittedName>
</protein>
<dbReference type="Pfam" id="PF00392">
    <property type="entry name" value="GntR"/>
    <property type="match status" value="1"/>
</dbReference>
<evidence type="ECO:0000313" key="6">
    <source>
        <dbReference type="Proteomes" id="UP000500767"/>
    </source>
</evidence>
<dbReference type="Gene3D" id="1.10.10.10">
    <property type="entry name" value="Winged helix-like DNA-binding domain superfamily/Winged helix DNA-binding domain"/>
    <property type="match status" value="1"/>
</dbReference>